<keyword evidence="2" id="KW-1185">Reference proteome</keyword>
<sequence>MPMYVWCAVLACTSGYIFGFDTGSIGPITLMQDFIHTFGPFSSTVQGLIVSSILIPAALMSLFSGSLADRLSRTYSVSLGCAVYGTGSLISSLSAIHTSRAGGFAMIFIGRILSGLGEGIFLSAATVYSVEVAPANFRGRVGCILQFMICLGQMVGYFVCYGSLNMKGSLSWRLPWILQAIMCTAVGISVRFLPNSPRWLLHVGRREDAERVVVRLGLDADEFFAAEEQEKAAQAHAERPKESGWRASVRQFREAFAPGVRGRSAMAIFMLGMQQLSGIDAILYYAPVVFRQAGIGSDRASFLASGVTTIVNLVVTGVGQIFSDHWGRRTALISGAIVMASAMTVIGALYSAPDLSSAGLRAIIVSALFVFFIAFILTWGILMRVWVSEAQPVQSRASVSSLALVSNWGVNWIVAFTTPIFLDASPSGPYFLFGGCLWLSAFIFWLWLPETRGTDLGALGVNLSLRIEPRWLRRKFSARRPALSRRTTLTLVGEDDDEKEDVDERGPHASEVVQETRSVHTIT</sequence>
<gene>
    <name evidence="1" type="ORF">K488DRAFT_42397</name>
</gene>
<name>A0ACB8QWG9_9AGAM</name>
<evidence type="ECO:0000313" key="1">
    <source>
        <dbReference type="EMBL" id="KAI0035902.1"/>
    </source>
</evidence>
<protein>
    <submittedName>
        <fullName evidence="1">General substrate transporter</fullName>
    </submittedName>
</protein>
<reference evidence="1" key="1">
    <citation type="submission" date="2021-02" db="EMBL/GenBank/DDBJ databases">
        <authorList>
            <consortium name="DOE Joint Genome Institute"/>
            <person name="Ahrendt S."/>
            <person name="Looney B.P."/>
            <person name="Miyauchi S."/>
            <person name="Morin E."/>
            <person name="Drula E."/>
            <person name="Courty P.E."/>
            <person name="Chicoki N."/>
            <person name="Fauchery L."/>
            <person name="Kohler A."/>
            <person name="Kuo A."/>
            <person name="Labutti K."/>
            <person name="Pangilinan J."/>
            <person name="Lipzen A."/>
            <person name="Riley R."/>
            <person name="Andreopoulos W."/>
            <person name="He G."/>
            <person name="Johnson J."/>
            <person name="Barry K.W."/>
            <person name="Grigoriev I.V."/>
            <person name="Nagy L."/>
            <person name="Hibbett D."/>
            <person name="Henrissat B."/>
            <person name="Matheny P.B."/>
            <person name="Labbe J."/>
            <person name="Martin F."/>
        </authorList>
    </citation>
    <scope>NUCLEOTIDE SEQUENCE</scope>
    <source>
        <strain evidence="1">EC-137</strain>
    </source>
</reference>
<accession>A0ACB8QWG9</accession>
<evidence type="ECO:0000313" key="2">
    <source>
        <dbReference type="Proteomes" id="UP000814128"/>
    </source>
</evidence>
<proteinExistence type="predicted"/>
<organism evidence="1 2">
    <name type="scientific">Vararia minispora EC-137</name>
    <dbReference type="NCBI Taxonomy" id="1314806"/>
    <lineage>
        <taxon>Eukaryota</taxon>
        <taxon>Fungi</taxon>
        <taxon>Dikarya</taxon>
        <taxon>Basidiomycota</taxon>
        <taxon>Agaricomycotina</taxon>
        <taxon>Agaricomycetes</taxon>
        <taxon>Russulales</taxon>
        <taxon>Lachnocladiaceae</taxon>
        <taxon>Vararia</taxon>
    </lineage>
</organism>
<dbReference type="Proteomes" id="UP000814128">
    <property type="component" value="Unassembled WGS sequence"/>
</dbReference>
<comment type="caution">
    <text evidence="1">The sequence shown here is derived from an EMBL/GenBank/DDBJ whole genome shotgun (WGS) entry which is preliminary data.</text>
</comment>
<dbReference type="EMBL" id="MU273478">
    <property type="protein sequence ID" value="KAI0035902.1"/>
    <property type="molecule type" value="Genomic_DNA"/>
</dbReference>
<reference evidence="1" key="2">
    <citation type="journal article" date="2022" name="New Phytol.">
        <title>Evolutionary transition to the ectomycorrhizal habit in the genomes of a hyperdiverse lineage of mushroom-forming fungi.</title>
        <authorList>
            <person name="Looney B."/>
            <person name="Miyauchi S."/>
            <person name="Morin E."/>
            <person name="Drula E."/>
            <person name="Courty P.E."/>
            <person name="Kohler A."/>
            <person name="Kuo A."/>
            <person name="LaButti K."/>
            <person name="Pangilinan J."/>
            <person name="Lipzen A."/>
            <person name="Riley R."/>
            <person name="Andreopoulos W."/>
            <person name="He G."/>
            <person name="Johnson J."/>
            <person name="Nolan M."/>
            <person name="Tritt A."/>
            <person name="Barry K.W."/>
            <person name="Grigoriev I.V."/>
            <person name="Nagy L.G."/>
            <person name="Hibbett D."/>
            <person name="Henrissat B."/>
            <person name="Matheny P.B."/>
            <person name="Labbe J."/>
            <person name="Martin F.M."/>
        </authorList>
    </citation>
    <scope>NUCLEOTIDE SEQUENCE</scope>
    <source>
        <strain evidence="1">EC-137</strain>
    </source>
</reference>